<evidence type="ECO:0000256" key="6">
    <source>
        <dbReference type="ARBA" id="ARBA00023125"/>
    </source>
</evidence>
<gene>
    <name evidence="13" type="primary">SMAD1</name>
    <name evidence="13" type="synonym">smad1</name>
</gene>
<dbReference type="GO" id="GO:0071144">
    <property type="term" value="C:heteromeric SMAD protein complex"/>
    <property type="evidence" value="ECO:0007669"/>
    <property type="project" value="TreeGrafter"/>
</dbReference>
<evidence type="ECO:0000256" key="9">
    <source>
        <dbReference type="RuleBase" id="RU361195"/>
    </source>
</evidence>
<feature type="compositionally biased region" description="Low complexity" evidence="10">
    <location>
        <begin position="184"/>
        <end position="215"/>
    </location>
</feature>
<feature type="domain" description="MH1" evidence="11">
    <location>
        <begin position="12"/>
        <end position="136"/>
    </location>
</feature>
<dbReference type="Pfam" id="PF03166">
    <property type="entry name" value="MH2"/>
    <property type="match status" value="1"/>
</dbReference>
<dbReference type="GO" id="GO:0005737">
    <property type="term" value="C:cytoplasm"/>
    <property type="evidence" value="ECO:0007669"/>
    <property type="project" value="UniProtKB-SubCell"/>
</dbReference>
<dbReference type="GO" id="GO:0007179">
    <property type="term" value="P:transforming growth factor beta receptor signaling pathway"/>
    <property type="evidence" value="ECO:0007669"/>
    <property type="project" value="TreeGrafter"/>
</dbReference>
<keyword evidence="3" id="KW-0479">Metal-binding</keyword>
<dbReference type="CDD" id="cd10490">
    <property type="entry name" value="MH1_SMAD_1_5_9"/>
    <property type="match status" value="1"/>
</dbReference>
<protein>
    <recommendedName>
        <fullName evidence="9">Mothers against decapentaplegic homolog</fullName>
        <shortName evidence="9">MAD homolog</shortName>
        <shortName evidence="9">Mothers against DPP homolog</shortName>
    </recommendedName>
    <alternativeName>
        <fullName evidence="9">SMAD family member</fullName>
    </alternativeName>
</protein>
<dbReference type="SMART" id="SM00523">
    <property type="entry name" value="DWA"/>
    <property type="match status" value="1"/>
</dbReference>
<dbReference type="GO" id="GO:0000978">
    <property type="term" value="F:RNA polymerase II cis-regulatory region sequence-specific DNA binding"/>
    <property type="evidence" value="ECO:0007669"/>
    <property type="project" value="TreeGrafter"/>
</dbReference>
<feature type="region of interest" description="Disordered" evidence="10">
    <location>
        <begin position="161"/>
        <end position="250"/>
    </location>
</feature>
<evidence type="ECO:0000256" key="5">
    <source>
        <dbReference type="ARBA" id="ARBA00023015"/>
    </source>
</evidence>
<feature type="domain" description="MH2" evidence="12">
    <location>
        <begin position="277"/>
        <end position="471"/>
    </location>
</feature>
<dbReference type="Pfam" id="PF03165">
    <property type="entry name" value="MH1"/>
    <property type="match status" value="1"/>
</dbReference>
<evidence type="ECO:0000256" key="3">
    <source>
        <dbReference type="ARBA" id="ARBA00022723"/>
    </source>
</evidence>
<dbReference type="Ensembl" id="ENSECRT00000001870.1">
    <property type="protein sequence ID" value="ENSECRP00000001846.1"/>
    <property type="gene ID" value="ENSECRG00000001215.1"/>
</dbReference>
<evidence type="ECO:0000256" key="10">
    <source>
        <dbReference type="SAM" id="MobiDB-lite"/>
    </source>
</evidence>
<dbReference type="InterPro" id="IPR013790">
    <property type="entry name" value="Dwarfin"/>
</dbReference>
<keyword evidence="4" id="KW-0862">Zinc</keyword>
<proteinExistence type="inferred from homology"/>
<dbReference type="InterPro" id="IPR017855">
    <property type="entry name" value="SMAD-like_dom_sf"/>
</dbReference>
<evidence type="ECO:0000256" key="2">
    <source>
        <dbReference type="ARBA" id="ARBA00022490"/>
    </source>
</evidence>
<dbReference type="PANTHER" id="PTHR13703">
    <property type="entry name" value="SMAD"/>
    <property type="match status" value="1"/>
</dbReference>
<dbReference type="InterPro" id="IPR013019">
    <property type="entry name" value="MAD_homology_MH1"/>
</dbReference>
<reference evidence="13" key="3">
    <citation type="submission" date="2025-09" db="UniProtKB">
        <authorList>
            <consortium name="Ensembl"/>
        </authorList>
    </citation>
    <scope>IDENTIFICATION</scope>
</reference>
<feature type="compositionally biased region" description="Polar residues" evidence="10">
    <location>
        <begin position="238"/>
        <end position="248"/>
    </location>
</feature>
<dbReference type="GO" id="GO:0000981">
    <property type="term" value="F:DNA-binding transcription factor activity, RNA polymerase II-specific"/>
    <property type="evidence" value="ECO:0007669"/>
    <property type="project" value="TreeGrafter"/>
</dbReference>
<dbReference type="CDD" id="cd10497">
    <property type="entry name" value="MH2_SMAD_1_5_9"/>
    <property type="match status" value="1"/>
</dbReference>
<dbReference type="GeneTree" id="ENSGT00940000154391"/>
<dbReference type="PROSITE" id="PS51075">
    <property type="entry name" value="MH1"/>
    <property type="match status" value="1"/>
</dbReference>
<reference evidence="13" key="2">
    <citation type="submission" date="2025-08" db="UniProtKB">
        <authorList>
            <consortium name="Ensembl"/>
        </authorList>
    </citation>
    <scope>IDENTIFICATION</scope>
</reference>
<organism evidence="13 14">
    <name type="scientific">Erpetoichthys calabaricus</name>
    <name type="common">Rope fish</name>
    <name type="synonym">Calamoichthys calabaricus</name>
    <dbReference type="NCBI Taxonomy" id="27687"/>
    <lineage>
        <taxon>Eukaryota</taxon>
        <taxon>Metazoa</taxon>
        <taxon>Chordata</taxon>
        <taxon>Craniata</taxon>
        <taxon>Vertebrata</taxon>
        <taxon>Euteleostomi</taxon>
        <taxon>Actinopterygii</taxon>
        <taxon>Polypteriformes</taxon>
        <taxon>Polypteridae</taxon>
        <taxon>Erpetoichthys</taxon>
    </lineage>
</organism>
<dbReference type="GO" id="GO:0030509">
    <property type="term" value="P:BMP signaling pathway"/>
    <property type="evidence" value="ECO:0007669"/>
    <property type="project" value="TreeGrafter"/>
</dbReference>
<evidence type="ECO:0000256" key="1">
    <source>
        <dbReference type="ARBA" id="ARBA00005545"/>
    </source>
</evidence>
<dbReference type="GeneID" id="114652361"/>
<evidence type="ECO:0000313" key="13">
    <source>
        <dbReference type="Ensembl" id="ENSECRP00000001846.1"/>
    </source>
</evidence>
<dbReference type="PROSITE" id="PS51076">
    <property type="entry name" value="MH2"/>
    <property type="match status" value="1"/>
</dbReference>
<dbReference type="RefSeq" id="XP_028658560.1">
    <property type="nucleotide sequence ID" value="XM_028802727.2"/>
</dbReference>
<evidence type="ECO:0000256" key="8">
    <source>
        <dbReference type="ARBA" id="ARBA00023242"/>
    </source>
</evidence>
<sequence length="471" mass="52938">MNVTSLFSFTSPAVKRLLGWKQGDEEEKWAEKAVDALVKKLKKKKGAMEELEKALSCPGQPSSCVTIPRSLDGRLQVSHRKGLPHVIYCRVWRWPDLQSHHELKPLECCEYPFGSKQKEVCINPYHYKRVESPVLPPVLVPRHSEFNPQHSLLAQFRNLGQNEPHMPHNATFPDSFPDSFPQVNSHPFPHSPNNSYPSSPGGGSSSTFPHSPTSSDPGSPFQIPAETPPPAYMPPEDQMTQDGTQPMDTNLMAPPLPLDISNRPDVQPVAYEEPKYWCSIVYYELNNRVGEAFQASSTSVLVDGFTDPSNNRNRFCLGLLSNVNRNSTIENTRRHIGKGVHLYYVGGEVYAECLSDSSIFVQSRNCNYHHSFHPTTVCKIPSGCSLKIFNNQEFAELLAQSVNHGFEAVYELTKMCTIRMSFVKGWGAEYHRQDVTSTPCWIEIHLHGPLQWLDKVLTQMGSPHNPISSVS</sequence>
<dbReference type="GO" id="GO:0060395">
    <property type="term" value="P:SMAD protein signal transduction"/>
    <property type="evidence" value="ECO:0007669"/>
    <property type="project" value="TreeGrafter"/>
</dbReference>
<dbReference type="RefSeq" id="XP_028658559.1">
    <property type="nucleotide sequence ID" value="XM_028802726.2"/>
</dbReference>
<evidence type="ECO:0000259" key="12">
    <source>
        <dbReference type="PROSITE" id="PS51076"/>
    </source>
</evidence>
<dbReference type="CTD" id="4086"/>
<dbReference type="InterPro" id="IPR003619">
    <property type="entry name" value="MAD_homology1_Dwarfin-type"/>
</dbReference>
<dbReference type="FunFam" id="2.60.200.10:FF:000001">
    <property type="entry name" value="Mothers against decapentaplegic homolog"/>
    <property type="match status" value="1"/>
</dbReference>
<evidence type="ECO:0000256" key="4">
    <source>
        <dbReference type="ARBA" id="ARBA00022833"/>
    </source>
</evidence>
<reference evidence="13" key="1">
    <citation type="submission" date="2021-06" db="EMBL/GenBank/DDBJ databases">
        <authorList>
            <consortium name="Wellcome Sanger Institute Data Sharing"/>
        </authorList>
    </citation>
    <scope>NUCLEOTIDE SEQUENCE [LARGE SCALE GENOMIC DNA]</scope>
</reference>
<dbReference type="GO" id="GO:0009653">
    <property type="term" value="P:anatomical structure morphogenesis"/>
    <property type="evidence" value="ECO:0007669"/>
    <property type="project" value="TreeGrafter"/>
</dbReference>
<dbReference type="AlphaFoldDB" id="A0A8C4RGZ3"/>
<evidence type="ECO:0000256" key="7">
    <source>
        <dbReference type="ARBA" id="ARBA00023163"/>
    </source>
</evidence>
<dbReference type="GO" id="GO:0009880">
    <property type="term" value="P:embryonic pattern specification"/>
    <property type="evidence" value="ECO:0007669"/>
    <property type="project" value="UniProtKB-ARBA"/>
</dbReference>
<dbReference type="PANTHER" id="PTHR13703:SF23">
    <property type="entry name" value="MOTHERS AGAINST DECAPENTAPLEGIC HOMOLOG 1"/>
    <property type="match status" value="1"/>
</dbReference>
<evidence type="ECO:0000313" key="14">
    <source>
        <dbReference type="Proteomes" id="UP000694620"/>
    </source>
</evidence>
<keyword evidence="14" id="KW-1185">Reference proteome</keyword>
<dbReference type="GO" id="GO:0046872">
    <property type="term" value="F:metal ion binding"/>
    <property type="evidence" value="ECO:0007669"/>
    <property type="project" value="UniProtKB-KW"/>
</dbReference>
<keyword evidence="5 9" id="KW-0805">Transcription regulation</keyword>
<dbReference type="GO" id="GO:0030154">
    <property type="term" value="P:cell differentiation"/>
    <property type="evidence" value="ECO:0007669"/>
    <property type="project" value="TreeGrafter"/>
</dbReference>
<comment type="similarity">
    <text evidence="1 9">Belongs to the dwarfin/SMAD family.</text>
</comment>
<dbReference type="OrthoDB" id="5794312at2759"/>
<dbReference type="InterPro" id="IPR001132">
    <property type="entry name" value="SMAD_dom_Dwarfin-type"/>
</dbReference>
<name>A0A8C4RGZ3_ERPCA</name>
<dbReference type="FunFam" id="3.90.520.10:FF:000001">
    <property type="entry name" value="Mothers against decapentaplegic homolog"/>
    <property type="match status" value="1"/>
</dbReference>
<dbReference type="SUPFAM" id="SSF49879">
    <property type="entry name" value="SMAD/FHA domain"/>
    <property type="match status" value="1"/>
</dbReference>
<dbReference type="Gene3D" id="3.90.520.10">
    <property type="entry name" value="SMAD MH1 domain"/>
    <property type="match status" value="1"/>
</dbReference>
<dbReference type="Gene3D" id="2.60.200.10">
    <property type="match status" value="1"/>
</dbReference>
<dbReference type="Proteomes" id="UP000694620">
    <property type="component" value="Chromosome 5"/>
</dbReference>
<dbReference type="InterPro" id="IPR036578">
    <property type="entry name" value="SMAD_MH1_sf"/>
</dbReference>
<keyword evidence="6" id="KW-0238">DNA-binding</keyword>
<keyword evidence="2 9" id="KW-0963">Cytoplasm</keyword>
<accession>A0A8C4RGZ3</accession>
<evidence type="ECO:0000259" key="11">
    <source>
        <dbReference type="PROSITE" id="PS51075"/>
    </source>
</evidence>
<dbReference type="InterPro" id="IPR008984">
    <property type="entry name" value="SMAD_FHA_dom_sf"/>
</dbReference>
<dbReference type="GO" id="GO:0003002">
    <property type="term" value="P:regionalization"/>
    <property type="evidence" value="ECO:0007669"/>
    <property type="project" value="UniProtKB-ARBA"/>
</dbReference>
<keyword evidence="8 9" id="KW-0539">Nucleus</keyword>
<comment type="subcellular location">
    <subcellularLocation>
        <location evidence="9">Cytoplasm</location>
    </subcellularLocation>
    <subcellularLocation>
        <location evidence="9">Nucleus</location>
    </subcellularLocation>
</comment>
<keyword evidence="7 9" id="KW-0804">Transcription</keyword>
<dbReference type="GO" id="GO:0070411">
    <property type="term" value="F:I-SMAD binding"/>
    <property type="evidence" value="ECO:0007669"/>
    <property type="project" value="TreeGrafter"/>
</dbReference>
<dbReference type="SUPFAM" id="SSF56366">
    <property type="entry name" value="SMAD MH1 domain"/>
    <property type="match status" value="1"/>
</dbReference>
<dbReference type="SMART" id="SM00524">
    <property type="entry name" value="DWB"/>
    <property type="match status" value="1"/>
</dbReference>